<dbReference type="OrthoDB" id="9762085at2"/>
<dbReference type="Proteomes" id="UP000295632">
    <property type="component" value="Unassembled WGS sequence"/>
</dbReference>
<dbReference type="NCBIfam" id="NF047422">
    <property type="entry name" value="YfmF_fam"/>
    <property type="match status" value="1"/>
</dbReference>
<evidence type="ECO:0000259" key="1">
    <source>
        <dbReference type="Pfam" id="PF05193"/>
    </source>
</evidence>
<organism evidence="2 3">
    <name type="scientific">Aureibacillus halotolerans</name>
    <dbReference type="NCBI Taxonomy" id="1508390"/>
    <lineage>
        <taxon>Bacteria</taxon>
        <taxon>Bacillati</taxon>
        <taxon>Bacillota</taxon>
        <taxon>Bacilli</taxon>
        <taxon>Bacillales</taxon>
        <taxon>Bacillaceae</taxon>
        <taxon>Aureibacillus</taxon>
    </lineage>
</organism>
<dbReference type="PANTHER" id="PTHR11851">
    <property type="entry name" value="METALLOPROTEASE"/>
    <property type="match status" value="1"/>
</dbReference>
<dbReference type="InterPro" id="IPR050361">
    <property type="entry name" value="MPP/UQCRC_Complex"/>
</dbReference>
<dbReference type="RefSeq" id="WP_133580384.1">
    <property type="nucleotide sequence ID" value="NZ_SNYJ01000007.1"/>
</dbReference>
<dbReference type="EMBL" id="SNYJ01000007">
    <property type="protein sequence ID" value="TDQ39705.1"/>
    <property type="molecule type" value="Genomic_DNA"/>
</dbReference>
<feature type="domain" description="Peptidase M16 C-terminal" evidence="1">
    <location>
        <begin position="186"/>
        <end position="360"/>
    </location>
</feature>
<dbReference type="PANTHER" id="PTHR11851:SF186">
    <property type="entry name" value="INACTIVE METALLOPROTEASE YMFF-RELATED"/>
    <property type="match status" value="1"/>
</dbReference>
<evidence type="ECO:0000313" key="3">
    <source>
        <dbReference type="Proteomes" id="UP000295632"/>
    </source>
</evidence>
<protein>
    <submittedName>
        <fullName evidence="2">Putative Zn-dependent peptidase</fullName>
    </submittedName>
</protein>
<name>A0A4R6U5F3_9BACI</name>
<accession>A0A4R6U5F3</accession>
<dbReference type="SUPFAM" id="SSF63411">
    <property type="entry name" value="LuxS/MPP-like metallohydrolase"/>
    <property type="match status" value="2"/>
</dbReference>
<comment type="caution">
    <text evidence="2">The sequence shown here is derived from an EMBL/GenBank/DDBJ whole genome shotgun (WGS) entry which is preliminary data.</text>
</comment>
<dbReference type="AlphaFoldDB" id="A0A4R6U5F3"/>
<dbReference type="GO" id="GO:0046872">
    <property type="term" value="F:metal ion binding"/>
    <property type="evidence" value="ECO:0007669"/>
    <property type="project" value="InterPro"/>
</dbReference>
<keyword evidence="3" id="KW-1185">Reference proteome</keyword>
<proteinExistence type="predicted"/>
<dbReference type="Pfam" id="PF05193">
    <property type="entry name" value="Peptidase_M16_C"/>
    <property type="match status" value="1"/>
</dbReference>
<reference evidence="2 3" key="1">
    <citation type="submission" date="2019-03" db="EMBL/GenBank/DDBJ databases">
        <title>Genomic Encyclopedia of Type Strains, Phase IV (KMG-IV): sequencing the most valuable type-strain genomes for metagenomic binning, comparative biology and taxonomic classification.</title>
        <authorList>
            <person name="Goeker M."/>
        </authorList>
    </citation>
    <scope>NUCLEOTIDE SEQUENCE [LARGE SCALE GENOMIC DNA]</scope>
    <source>
        <strain evidence="2 3">DSM 28697</strain>
    </source>
</reference>
<dbReference type="InterPro" id="IPR007863">
    <property type="entry name" value="Peptidase_M16_C"/>
</dbReference>
<sequence>MTNQFTETTTSIDALQVHVLSCTQFKTNTLYLKLHAPLDSDTVTKRALLAHVLESGTERFPSTKALRSELNRLYGASFNVDVSKKGDQHVITYRIDIANEKFLGANENLLEAAVTMLSDALLRPAKDGELFKEANVTKEKRALKQRLDAIVDDKMRYAGVRLIEEMCEQEVFRLHPYGDRASIDNVSNDELFAYYKQFLQTEQMDLYIVGDVQADTVVPIIKNAFAFSGTRQSLPEVKEEQVVSKSDVKEVQEAQDIQQGKLNIGYRVPVAYDSEDYYALQVMNGIFGGFSHSKLFTNVREKESLAYYAASRLESHKGLLLVMSGIEFEQFDKTKAIIIQQMDDMKNGVFTDTEVEQTKAMIANQLLEMIDTPRGIVEMLYNNVIAGTKRSVEDFLQGINNVTNEAIVNVAQKAQLDTVYFLKGLEEEQHGSEKSI</sequence>
<evidence type="ECO:0000313" key="2">
    <source>
        <dbReference type="EMBL" id="TDQ39705.1"/>
    </source>
</evidence>
<dbReference type="InterPro" id="IPR011249">
    <property type="entry name" value="Metalloenz_LuxS/M16"/>
</dbReference>
<dbReference type="Gene3D" id="3.30.830.10">
    <property type="entry name" value="Metalloenzyme, LuxS/M16 peptidase-like"/>
    <property type="match status" value="2"/>
</dbReference>
<gene>
    <name evidence="2" type="ORF">EV213_10772</name>
</gene>